<dbReference type="EMBL" id="CP142433">
    <property type="protein sequence ID" value="XBC45224.1"/>
    <property type="molecule type" value="Genomic_DNA"/>
</dbReference>
<name>A0AB74TGB8_9LACT</name>
<protein>
    <recommendedName>
        <fullName evidence="2">Bacteriocin</fullName>
    </recommendedName>
</protein>
<evidence type="ECO:0008006" key="2">
    <source>
        <dbReference type="Google" id="ProtNLM"/>
    </source>
</evidence>
<dbReference type="AlphaFoldDB" id="A0AB74TGB8"/>
<organism evidence="1">
    <name type="scientific">Dolosigranulum savutiense</name>
    <dbReference type="NCBI Taxonomy" id="3110288"/>
    <lineage>
        <taxon>Bacteria</taxon>
        <taxon>Bacillati</taxon>
        <taxon>Bacillota</taxon>
        <taxon>Bacilli</taxon>
        <taxon>Lactobacillales</taxon>
        <taxon>Carnobacteriaceae</taxon>
        <taxon>Dolosigranulum</taxon>
    </lineage>
</organism>
<reference evidence="1" key="1">
    <citation type="submission" date="2023-12" db="EMBL/GenBank/DDBJ databases">
        <title>Dolosigranulum savutii sp. nov. isolated from human upper respiratory samples collected in Botswana.</title>
        <authorList>
            <person name="Kelly M.S."/>
        </authorList>
    </citation>
    <scope>NUCLEOTIDE SEQUENCE</scope>
    <source>
        <strain evidence="1">MSK433</strain>
    </source>
</reference>
<proteinExistence type="predicted"/>
<evidence type="ECO:0000313" key="1">
    <source>
        <dbReference type="EMBL" id="XBC45224.1"/>
    </source>
</evidence>
<accession>A0AB74TGB8</accession>
<dbReference type="RefSeq" id="WP_269089737.1">
    <property type="nucleotide sequence ID" value="NZ_CP142433.1"/>
</dbReference>
<gene>
    <name evidence="1" type="ORF">VUQ08_04835</name>
</gene>
<sequence>MKQLSNEELLQIHGGVFEGLGEAFGTVYDKGKDFGESVYNFLTS</sequence>